<evidence type="ECO:0000256" key="2">
    <source>
        <dbReference type="SAM" id="MobiDB-lite"/>
    </source>
</evidence>
<evidence type="ECO:0000313" key="4">
    <source>
        <dbReference type="Proteomes" id="UP000070544"/>
    </source>
</evidence>
<organism evidence="3 4">
    <name type="scientific">Gonapodya prolifera (strain JEL478)</name>
    <name type="common">Monoblepharis prolifera</name>
    <dbReference type="NCBI Taxonomy" id="1344416"/>
    <lineage>
        <taxon>Eukaryota</taxon>
        <taxon>Fungi</taxon>
        <taxon>Fungi incertae sedis</taxon>
        <taxon>Chytridiomycota</taxon>
        <taxon>Chytridiomycota incertae sedis</taxon>
        <taxon>Monoblepharidomycetes</taxon>
        <taxon>Monoblepharidales</taxon>
        <taxon>Gonapodyaceae</taxon>
        <taxon>Gonapodya</taxon>
    </lineage>
</organism>
<dbReference type="EMBL" id="KQ965769">
    <property type="protein sequence ID" value="KXS14368.1"/>
    <property type="molecule type" value="Genomic_DNA"/>
</dbReference>
<feature type="coiled-coil region" evidence="1">
    <location>
        <begin position="110"/>
        <end position="151"/>
    </location>
</feature>
<proteinExistence type="predicted"/>
<name>A0A139ACA1_GONPJ</name>
<evidence type="ECO:0000256" key="1">
    <source>
        <dbReference type="SAM" id="Coils"/>
    </source>
</evidence>
<feature type="region of interest" description="Disordered" evidence="2">
    <location>
        <begin position="247"/>
        <end position="268"/>
    </location>
</feature>
<accession>A0A139ACA1</accession>
<keyword evidence="1" id="KW-0175">Coiled coil</keyword>
<keyword evidence="4" id="KW-1185">Reference proteome</keyword>
<dbReference type="AlphaFoldDB" id="A0A139ACA1"/>
<protein>
    <submittedName>
        <fullName evidence="3">Uncharacterized protein</fullName>
    </submittedName>
</protein>
<feature type="compositionally biased region" description="Polar residues" evidence="2">
    <location>
        <begin position="401"/>
        <end position="426"/>
    </location>
</feature>
<dbReference type="Proteomes" id="UP000070544">
    <property type="component" value="Unassembled WGS sequence"/>
</dbReference>
<evidence type="ECO:0000313" key="3">
    <source>
        <dbReference type="EMBL" id="KXS14368.1"/>
    </source>
</evidence>
<feature type="compositionally biased region" description="Basic and acidic residues" evidence="2">
    <location>
        <begin position="77"/>
        <end position="93"/>
    </location>
</feature>
<feature type="region of interest" description="Disordered" evidence="2">
    <location>
        <begin position="77"/>
        <end position="99"/>
    </location>
</feature>
<gene>
    <name evidence="3" type="ORF">M427DRAFT_340676</name>
</gene>
<feature type="region of interest" description="Disordered" evidence="2">
    <location>
        <begin position="399"/>
        <end position="426"/>
    </location>
</feature>
<sequence>MALAPLVEALQGWGYSSQASPSLDWALSVPSVAGFLRHVVSALPGSSERRFGIDGPLDVLSQEEFDAFQEIVSKHPELISEHQPREEGAKLPDDEPPGSLPPGFPLAGKIEALEFQLKGLQQQLLKQRESAEKLSLLAKASKARLKNAEKSVTSKLHQLGASLDRLNEATNTWQTVLARTSPPLIHNDNDTVLPVSGDDKALAFVEEMESEIRRLTFLFALTAQSHHEAECQVIAAQSQLDSLNEALSHAPAGSSSHISLQPAGAESAATTAETADRISFLEREIARLEIESAVYPVDYAAKMAKQERRMTALKKLDTAMTRSLAVHALAAHVATVRKDSIVEAYRTVTAVQQEMQSDYAGAQKRQTLLVESDSIVPDHVLLDETDPFIRELFAALDPHQDQSPSATSITATAQRPSHETTSSLRSAESMVRMARDLVVRSADRGGVKAVKPWEQSELAVQDAARLVLAQSVTQEICLDSSDHSKLFIALKNAVESVQKAMRELR</sequence>
<reference evidence="3 4" key="1">
    <citation type="journal article" date="2015" name="Genome Biol. Evol.">
        <title>Phylogenomic analyses indicate that early fungi evolved digesting cell walls of algal ancestors of land plants.</title>
        <authorList>
            <person name="Chang Y."/>
            <person name="Wang S."/>
            <person name="Sekimoto S."/>
            <person name="Aerts A.L."/>
            <person name="Choi C."/>
            <person name="Clum A."/>
            <person name="LaButti K.M."/>
            <person name="Lindquist E.A."/>
            <person name="Yee Ngan C."/>
            <person name="Ohm R.A."/>
            <person name="Salamov A.A."/>
            <person name="Grigoriev I.V."/>
            <person name="Spatafora J.W."/>
            <person name="Berbee M.L."/>
        </authorList>
    </citation>
    <scope>NUCLEOTIDE SEQUENCE [LARGE SCALE GENOMIC DNA]</scope>
    <source>
        <strain evidence="3 4">JEL478</strain>
    </source>
</reference>